<reference evidence="3 4" key="1">
    <citation type="submission" date="2016-05" db="EMBL/GenBank/DDBJ databases">
        <title>First whole genome sequencing of Entamoeba histolytica HM1:IMSS-clone-6.</title>
        <authorList>
            <person name="Mukherjee Avik.K."/>
            <person name="Izumyama S."/>
            <person name="Nakada-Tsukui K."/>
            <person name="Nozaki T."/>
        </authorList>
    </citation>
    <scope>NUCLEOTIDE SEQUENCE [LARGE SCALE GENOMIC DNA]</scope>
    <source>
        <strain evidence="3 4">HM1:IMSS clone 6</strain>
    </source>
</reference>
<dbReference type="VEuPathDB" id="AmoebaDB:KM1_239770"/>
<comment type="caution">
    <text evidence="3">The sequence shown here is derived from an EMBL/GenBank/DDBJ whole genome shotgun (WGS) entry which is preliminary data.</text>
</comment>
<feature type="transmembrane region" description="Helical" evidence="1">
    <location>
        <begin position="98"/>
        <end position="118"/>
    </location>
</feature>
<dbReference type="EMBL" id="BDEQ01000001">
    <property type="protein sequence ID" value="GAT99314.1"/>
    <property type="molecule type" value="Genomic_DNA"/>
</dbReference>
<feature type="transmembrane region" description="Helical" evidence="1">
    <location>
        <begin position="179"/>
        <end position="198"/>
    </location>
</feature>
<feature type="transmembrane region" description="Helical" evidence="1">
    <location>
        <begin position="281"/>
        <end position="302"/>
    </location>
</feature>
<feature type="transmembrane region" description="Helical" evidence="1">
    <location>
        <begin position="233"/>
        <end position="251"/>
    </location>
</feature>
<dbReference type="AlphaFoldDB" id="A0A5K1TUJ0"/>
<dbReference type="OMA" id="MTAVEFM"/>
<accession>A0A5K1TUJ0</accession>
<keyword evidence="1" id="KW-0472">Membrane</keyword>
<evidence type="ECO:0000256" key="1">
    <source>
        <dbReference type="SAM" id="Phobius"/>
    </source>
</evidence>
<dbReference type="VEuPathDB" id="AmoebaDB:EHI_161640"/>
<organism evidence="3 4">
    <name type="scientific">Entamoeba histolytica</name>
    <dbReference type="NCBI Taxonomy" id="5759"/>
    <lineage>
        <taxon>Eukaryota</taxon>
        <taxon>Amoebozoa</taxon>
        <taxon>Evosea</taxon>
        <taxon>Archamoebae</taxon>
        <taxon>Mastigamoebida</taxon>
        <taxon>Entamoebidae</taxon>
        <taxon>Entamoeba</taxon>
    </lineage>
</organism>
<name>A0A5K1TUJ0_ENTHI</name>
<evidence type="ECO:0000313" key="3">
    <source>
        <dbReference type="EMBL" id="GAT99314.1"/>
    </source>
</evidence>
<dbReference type="Proteomes" id="UP000078387">
    <property type="component" value="Unassembled WGS sequence"/>
</dbReference>
<feature type="signal peptide" evidence="2">
    <location>
        <begin position="1"/>
        <end position="21"/>
    </location>
</feature>
<gene>
    <name evidence="3" type="ORF">CL6EHI_161640</name>
</gene>
<feature type="transmembrane region" description="Helical" evidence="1">
    <location>
        <begin position="69"/>
        <end position="86"/>
    </location>
</feature>
<dbReference type="VEuPathDB" id="AmoebaDB:EHI8A_167370"/>
<sequence>MNILGIFAGIFIIGLFQYSEQFNSGRFEFQKNDEKVSSEMVRVTINKYMCQQQEILPKGVVLPFELPDIVYLCIGICSMILLIICSRIKRTGIIQTMMIFLITGILFFISMFGFIFYLNMTSNPIVCGPIKKFILPTIQVLGDSSILQRITIQDLPIYQQLLHYYPKAQNYLSLFIKKASVIGLNSPVLLMTIGFFLLSKKSIQTTRTTVVSLVTAIVVMMTSIDYIKETQDILSCVICSVIVIILVLIIFNSMVSYGHLFLLPIILVNCCSVVIGMYRVFVIEVFILFMIVYVFSLLYIYFWSNGYAVVASTLIFLGMSQIIPLRSGYLLATIFLLTGFKN</sequence>
<evidence type="ECO:0000313" key="4">
    <source>
        <dbReference type="Proteomes" id="UP000078387"/>
    </source>
</evidence>
<keyword evidence="1" id="KW-0812">Transmembrane</keyword>
<protein>
    <submittedName>
        <fullName evidence="3">Uncharacterized protein</fullName>
    </submittedName>
</protein>
<keyword evidence="1" id="KW-1133">Transmembrane helix</keyword>
<feature type="transmembrane region" description="Helical" evidence="1">
    <location>
        <begin position="258"/>
        <end position="275"/>
    </location>
</feature>
<dbReference type="VEuPathDB" id="AmoebaDB:EHI7A_149030"/>
<dbReference type="VEuPathDB" id="AmoebaDB:EHI5A_193290"/>
<feature type="transmembrane region" description="Helical" evidence="1">
    <location>
        <begin position="314"/>
        <end position="337"/>
    </location>
</feature>
<evidence type="ECO:0000256" key="2">
    <source>
        <dbReference type="SAM" id="SignalP"/>
    </source>
</evidence>
<proteinExistence type="predicted"/>
<keyword evidence="2" id="KW-0732">Signal</keyword>
<feature type="chain" id="PRO_5023865359" evidence="2">
    <location>
        <begin position="22"/>
        <end position="342"/>
    </location>
</feature>